<protein>
    <recommendedName>
        <fullName evidence="1">PIN domain-containing protein</fullName>
    </recommendedName>
</protein>
<comment type="caution">
    <text evidence="2">The sequence shown here is derived from an EMBL/GenBank/DDBJ whole genome shotgun (WGS) entry which is preliminary data.</text>
</comment>
<dbReference type="EMBL" id="MGAI01000003">
    <property type="protein sequence ID" value="OGK45692.1"/>
    <property type="molecule type" value="Genomic_DNA"/>
</dbReference>
<reference evidence="2 3" key="1">
    <citation type="journal article" date="2016" name="Nat. Commun.">
        <title>Thousands of microbial genomes shed light on interconnected biogeochemical processes in an aquifer system.</title>
        <authorList>
            <person name="Anantharaman K."/>
            <person name="Brown C.T."/>
            <person name="Hug L.A."/>
            <person name="Sharon I."/>
            <person name="Castelle C.J."/>
            <person name="Probst A.J."/>
            <person name="Thomas B.C."/>
            <person name="Singh A."/>
            <person name="Wilkins M.J."/>
            <person name="Karaoz U."/>
            <person name="Brodie E.L."/>
            <person name="Williams K.H."/>
            <person name="Hubbard S.S."/>
            <person name="Banfield J.F."/>
        </authorList>
    </citation>
    <scope>NUCLEOTIDE SEQUENCE [LARGE SCALE GENOMIC DNA]</scope>
</reference>
<dbReference type="Pfam" id="PF01850">
    <property type="entry name" value="PIN"/>
    <property type="match status" value="1"/>
</dbReference>
<dbReference type="AlphaFoldDB" id="A0A1F7IQW0"/>
<proteinExistence type="predicted"/>
<organism evidence="2 3">
    <name type="scientific">Candidatus Roizmanbacteria bacterium RIFCSPLOWO2_01_FULL_37_16</name>
    <dbReference type="NCBI Taxonomy" id="1802058"/>
    <lineage>
        <taxon>Bacteria</taxon>
        <taxon>Candidatus Roizmaniibacteriota</taxon>
    </lineage>
</organism>
<name>A0A1F7IQW0_9BACT</name>
<gene>
    <name evidence="2" type="ORF">A3B40_04410</name>
</gene>
<evidence type="ECO:0000313" key="3">
    <source>
        <dbReference type="Proteomes" id="UP000178040"/>
    </source>
</evidence>
<dbReference type="Proteomes" id="UP000178040">
    <property type="component" value="Unassembled WGS sequence"/>
</dbReference>
<evidence type="ECO:0000259" key="1">
    <source>
        <dbReference type="Pfam" id="PF01850"/>
    </source>
</evidence>
<dbReference type="InterPro" id="IPR002716">
    <property type="entry name" value="PIN_dom"/>
</dbReference>
<feature type="domain" description="PIN" evidence="1">
    <location>
        <begin position="21"/>
        <end position="142"/>
    </location>
</feature>
<dbReference type="Gene3D" id="3.40.50.1010">
    <property type="entry name" value="5'-nuclease"/>
    <property type="match status" value="1"/>
</dbReference>
<evidence type="ECO:0000313" key="2">
    <source>
        <dbReference type="EMBL" id="OGK45692.1"/>
    </source>
</evidence>
<sequence length="154" mass="17779">MGKIKIEKFRQELVAQKKIGLDSMIFIYQFADHPKFGPLTQAVFDLLEKGKIQAVTSTITILEVFIQPEKEKNQFIISEYEKVFQNLPNLEIVDVNWYLARLASKIRALHANVRAPDALQLSAPLLKGYTAFLTNDERLEQVNLLKIIMLRDYL</sequence>
<accession>A0A1F7IQW0</accession>
<dbReference type="SUPFAM" id="SSF88723">
    <property type="entry name" value="PIN domain-like"/>
    <property type="match status" value="1"/>
</dbReference>
<dbReference type="InterPro" id="IPR029060">
    <property type="entry name" value="PIN-like_dom_sf"/>
</dbReference>